<dbReference type="InterPro" id="IPR036397">
    <property type="entry name" value="RNaseH_sf"/>
</dbReference>
<comment type="similarity">
    <text evidence="1">Belongs to the DNA polymerase type-B family.</text>
</comment>
<dbReference type="Gene3D" id="3.30.420.10">
    <property type="entry name" value="Ribonuclease H-like superfamily/Ribonuclease H"/>
    <property type="match status" value="1"/>
</dbReference>
<organism evidence="10 11">
    <name type="scientific">Deinococcus antarcticus</name>
    <dbReference type="NCBI Taxonomy" id="1298767"/>
    <lineage>
        <taxon>Bacteria</taxon>
        <taxon>Thermotogati</taxon>
        <taxon>Deinococcota</taxon>
        <taxon>Deinococci</taxon>
        <taxon>Deinococcales</taxon>
        <taxon>Deinococcaceae</taxon>
        <taxon>Deinococcus</taxon>
    </lineage>
</organism>
<proteinExistence type="inferred from homology"/>
<dbReference type="Gene3D" id="1.10.132.60">
    <property type="entry name" value="DNA polymerase family B, C-terminal domain"/>
    <property type="match status" value="1"/>
</dbReference>
<dbReference type="SUPFAM" id="SSF56672">
    <property type="entry name" value="DNA/RNA polymerases"/>
    <property type="match status" value="1"/>
</dbReference>
<evidence type="ECO:0000256" key="7">
    <source>
        <dbReference type="ARBA" id="ARBA00049244"/>
    </source>
</evidence>
<dbReference type="Gene3D" id="3.90.1600.10">
    <property type="entry name" value="Palm domain of DNA polymerase"/>
    <property type="match status" value="1"/>
</dbReference>
<protein>
    <recommendedName>
        <fullName evidence="2">DNA-directed DNA polymerase</fullName>
        <ecNumber evidence="2">2.7.7.7</ecNumber>
    </recommendedName>
</protein>
<evidence type="ECO:0000256" key="4">
    <source>
        <dbReference type="ARBA" id="ARBA00022695"/>
    </source>
</evidence>
<dbReference type="InterPro" id="IPR043502">
    <property type="entry name" value="DNA/RNA_pol_sf"/>
</dbReference>
<gene>
    <name evidence="10" type="ORF">ACFOPQ_15700</name>
</gene>
<dbReference type="InterPro" id="IPR006133">
    <property type="entry name" value="DNA-dir_DNA_pol_B_exonuc"/>
</dbReference>
<accession>A0ABV8A978</accession>
<dbReference type="InterPro" id="IPR012337">
    <property type="entry name" value="RNaseH-like_sf"/>
</dbReference>
<name>A0ABV8A978_9DEIO</name>
<keyword evidence="5" id="KW-0239">DNA-directed DNA polymerase</keyword>
<evidence type="ECO:0000259" key="9">
    <source>
        <dbReference type="Pfam" id="PF03104"/>
    </source>
</evidence>
<dbReference type="Proteomes" id="UP001595748">
    <property type="component" value="Unassembled WGS sequence"/>
</dbReference>
<evidence type="ECO:0000259" key="8">
    <source>
        <dbReference type="Pfam" id="PF00136"/>
    </source>
</evidence>
<dbReference type="InterPro" id="IPR006134">
    <property type="entry name" value="DNA-dir_DNA_pol_B_multi_dom"/>
</dbReference>
<feature type="domain" description="DNA-directed DNA polymerase family B multifunctional" evidence="8">
    <location>
        <begin position="430"/>
        <end position="643"/>
    </location>
</feature>
<evidence type="ECO:0000313" key="10">
    <source>
        <dbReference type="EMBL" id="MFC3862209.1"/>
    </source>
</evidence>
<dbReference type="Pfam" id="PF03104">
    <property type="entry name" value="DNA_pol_B_exo1"/>
    <property type="match status" value="1"/>
</dbReference>
<dbReference type="InterPro" id="IPR050240">
    <property type="entry name" value="DNA_pol_type-B"/>
</dbReference>
<keyword evidence="3" id="KW-0808">Transferase</keyword>
<dbReference type="EMBL" id="JBHRZF010000180">
    <property type="protein sequence ID" value="MFC3862209.1"/>
    <property type="molecule type" value="Genomic_DNA"/>
</dbReference>
<evidence type="ECO:0000256" key="2">
    <source>
        <dbReference type="ARBA" id="ARBA00012417"/>
    </source>
</evidence>
<keyword evidence="4" id="KW-0548">Nucleotidyltransferase</keyword>
<keyword evidence="10" id="KW-0269">Exonuclease</keyword>
<evidence type="ECO:0000256" key="6">
    <source>
        <dbReference type="ARBA" id="ARBA00023125"/>
    </source>
</evidence>
<keyword evidence="10" id="KW-0540">Nuclease</keyword>
<comment type="catalytic activity">
    <reaction evidence="7">
        <text>DNA(n) + a 2'-deoxyribonucleoside 5'-triphosphate = DNA(n+1) + diphosphate</text>
        <dbReference type="Rhea" id="RHEA:22508"/>
        <dbReference type="Rhea" id="RHEA-COMP:17339"/>
        <dbReference type="Rhea" id="RHEA-COMP:17340"/>
        <dbReference type="ChEBI" id="CHEBI:33019"/>
        <dbReference type="ChEBI" id="CHEBI:61560"/>
        <dbReference type="ChEBI" id="CHEBI:173112"/>
        <dbReference type="EC" id="2.7.7.7"/>
    </reaction>
</comment>
<evidence type="ECO:0000313" key="11">
    <source>
        <dbReference type="Proteomes" id="UP001595748"/>
    </source>
</evidence>
<keyword evidence="6" id="KW-0238">DNA-binding</keyword>
<dbReference type="SUPFAM" id="SSF53098">
    <property type="entry name" value="Ribonuclease H-like"/>
    <property type="match status" value="1"/>
</dbReference>
<comment type="caution">
    <text evidence="10">The sequence shown here is derived from an EMBL/GenBank/DDBJ whole genome shotgun (WGS) entry which is preliminary data.</text>
</comment>
<dbReference type="SMART" id="SM00486">
    <property type="entry name" value="POLBc"/>
    <property type="match status" value="1"/>
</dbReference>
<evidence type="ECO:0000256" key="3">
    <source>
        <dbReference type="ARBA" id="ARBA00022679"/>
    </source>
</evidence>
<reference evidence="11" key="1">
    <citation type="journal article" date="2019" name="Int. J. Syst. Evol. Microbiol.">
        <title>The Global Catalogue of Microorganisms (GCM) 10K type strain sequencing project: providing services to taxonomists for standard genome sequencing and annotation.</title>
        <authorList>
            <consortium name="The Broad Institute Genomics Platform"/>
            <consortium name="The Broad Institute Genome Sequencing Center for Infectious Disease"/>
            <person name="Wu L."/>
            <person name="Ma J."/>
        </authorList>
    </citation>
    <scope>NUCLEOTIDE SEQUENCE [LARGE SCALE GENOMIC DNA]</scope>
    <source>
        <strain evidence="11">CCTCC AB 2013263</strain>
    </source>
</reference>
<dbReference type="InterPro" id="IPR006172">
    <property type="entry name" value="DNA-dir_DNA_pol_B"/>
</dbReference>
<feature type="domain" description="DNA-directed DNA polymerase family B exonuclease" evidence="9">
    <location>
        <begin position="183"/>
        <end position="281"/>
    </location>
</feature>
<dbReference type="InterPro" id="IPR042087">
    <property type="entry name" value="DNA_pol_B_thumb"/>
</dbReference>
<evidence type="ECO:0000256" key="5">
    <source>
        <dbReference type="ARBA" id="ARBA00022932"/>
    </source>
</evidence>
<keyword evidence="10" id="KW-0378">Hydrolase</keyword>
<keyword evidence="11" id="KW-1185">Reference proteome</keyword>
<dbReference type="PANTHER" id="PTHR10322">
    <property type="entry name" value="DNA POLYMERASE CATALYTIC SUBUNIT"/>
    <property type="match status" value="1"/>
</dbReference>
<dbReference type="RefSeq" id="WP_380079861.1">
    <property type="nucleotide sequence ID" value="NZ_JBHRZF010000180.1"/>
</dbReference>
<dbReference type="Pfam" id="PF00136">
    <property type="entry name" value="DNA_pol_B"/>
    <property type="match status" value="1"/>
</dbReference>
<dbReference type="EC" id="2.7.7.7" evidence="2"/>
<sequence length="750" mass="84752">MTESDVLLYGHDPTPGIVSVYADYSGQAWVWRREGHQVTLEQTRFRPWVFARDLTDVASLVLSRDDPEAPFHVKELTGKVGSLKYLLTAKDGYSLRRVIFQNATQRLGRQITGFHDLRGYVSAGPTEQYLTATGRTYFKGMSFDDPVRLQFDLETTSLTPDQGRIFMIAVRDNRGFEKVLEARRSAQEADMIGELVQVIQERDPDIIENHNINSFDLPFLMGRARTLRVPLELGRQGGPAGIWRVQDGRSSPHWAVAGREILDTIDAVRRMDLPSASLKAVSQIFGIAPPDRVYLEGEKITETYRDNPALVRKYALQDVEEVDHLARRVLSASFALAKMTPRPYHRLPYAGPAMGVLEPMLIRAYYHAGHALPPEQPYHAEPHSGGHVELFAEGVLARVVKADVASLYPSVIRAERIEPQSDPLHVFLHLMDRLTALRLQHKAAMRRGEAGEHQAMQSAMKLIINAGYGYLGAGRMALFGDREAADQVTTKGRDILNTVVSDLRAGGVTLIEADTDGVYFSVPEGWSEQQERELIRAVDAELPEGISLEFDGRWQAMLSHEIKNYALLGYDGKLTVRGASFDTVRTEPFARDFMQRALPCLLKGDLTGVQDAFQFTLNALQQRQLTNREVATRVRLTKTPEQYRASKRRENQYEAMLSAGVPWQAGERVYQYQQQEKGWRPLDGNPDGRDYDVQAYVQTLLTGYVTRLRKGLTAEDYRQLFRPVHEQGLFDLPVSDMRPVWRAVDTSRVR</sequence>
<dbReference type="InterPro" id="IPR023211">
    <property type="entry name" value="DNA_pol_palm_dom_sf"/>
</dbReference>
<evidence type="ECO:0000256" key="1">
    <source>
        <dbReference type="ARBA" id="ARBA00005755"/>
    </source>
</evidence>
<dbReference type="PANTHER" id="PTHR10322:SF23">
    <property type="entry name" value="DNA POLYMERASE DELTA CATALYTIC SUBUNIT"/>
    <property type="match status" value="1"/>
</dbReference>
<dbReference type="GO" id="GO:0004527">
    <property type="term" value="F:exonuclease activity"/>
    <property type="evidence" value="ECO:0007669"/>
    <property type="project" value="UniProtKB-KW"/>
</dbReference>